<dbReference type="PROSITE" id="PS00071">
    <property type="entry name" value="GAPDH"/>
    <property type="match status" value="1"/>
</dbReference>
<evidence type="ECO:0000256" key="3">
    <source>
        <dbReference type="PIRSR" id="PIRSR000149-1"/>
    </source>
</evidence>
<keyword evidence="2 8" id="KW-0560">Oxidoreductase</keyword>
<dbReference type="SUPFAM" id="SSF51735">
    <property type="entry name" value="NAD(P)-binding Rossmann-fold domains"/>
    <property type="match status" value="1"/>
</dbReference>
<dbReference type="Pfam" id="PF02800">
    <property type="entry name" value="Gp_dh_C"/>
    <property type="match status" value="1"/>
</dbReference>
<feature type="domain" description="Glyceraldehyde 3-phosphate dehydrogenase NAD(P) binding" evidence="9">
    <location>
        <begin position="3"/>
        <end position="152"/>
    </location>
</feature>
<keyword evidence="5" id="KW-0547">Nucleotide-binding</keyword>
<evidence type="ECO:0000256" key="2">
    <source>
        <dbReference type="ARBA" id="ARBA00023002"/>
    </source>
</evidence>
<feature type="binding site" evidence="4">
    <location>
        <position position="233"/>
    </location>
    <ligand>
        <name>D-glyceraldehyde 3-phosphate</name>
        <dbReference type="ChEBI" id="CHEBI:59776"/>
    </ligand>
</feature>
<feature type="site" description="Activates thiol group during catalysis" evidence="6">
    <location>
        <position position="179"/>
    </location>
</feature>
<evidence type="ECO:0000259" key="9">
    <source>
        <dbReference type="SMART" id="SM00846"/>
    </source>
</evidence>
<dbReference type="FunFam" id="3.30.360.10:FF:000002">
    <property type="entry name" value="Glyceraldehyde-3-phosphate dehydrogenase"/>
    <property type="match status" value="1"/>
</dbReference>
<feature type="binding site" evidence="5">
    <location>
        <begin position="12"/>
        <end position="13"/>
    </location>
    <ligand>
        <name>NAD(+)</name>
        <dbReference type="ChEBI" id="CHEBI:57540"/>
    </ligand>
</feature>
<feature type="binding site" evidence="5">
    <location>
        <position position="315"/>
    </location>
    <ligand>
        <name>NAD(+)</name>
        <dbReference type="ChEBI" id="CHEBI:57540"/>
    </ligand>
</feature>
<dbReference type="InterPro" id="IPR006424">
    <property type="entry name" value="Glyceraldehyde-3-P_DH_1"/>
</dbReference>
<evidence type="ECO:0000256" key="5">
    <source>
        <dbReference type="PIRSR" id="PIRSR000149-3"/>
    </source>
</evidence>
<dbReference type="Proteomes" id="UP000196475">
    <property type="component" value="Unassembled WGS sequence"/>
</dbReference>
<dbReference type="NCBIfam" id="TIGR01534">
    <property type="entry name" value="GAPDH-I"/>
    <property type="match status" value="1"/>
</dbReference>
<evidence type="ECO:0000313" key="11">
    <source>
        <dbReference type="Proteomes" id="UP000196475"/>
    </source>
</evidence>
<dbReference type="Gene3D" id="3.30.360.10">
    <property type="entry name" value="Dihydrodipicolinate Reductase, domain 2"/>
    <property type="match status" value="1"/>
</dbReference>
<feature type="binding site" evidence="4">
    <location>
        <begin position="151"/>
        <end position="153"/>
    </location>
    <ligand>
        <name>D-glyceraldehyde 3-phosphate</name>
        <dbReference type="ChEBI" id="CHEBI:59776"/>
    </ligand>
</feature>
<evidence type="ECO:0000256" key="6">
    <source>
        <dbReference type="PIRSR" id="PIRSR000149-4"/>
    </source>
</evidence>
<evidence type="ECO:0000256" key="4">
    <source>
        <dbReference type="PIRSR" id="PIRSR000149-2"/>
    </source>
</evidence>
<dbReference type="SMART" id="SM00846">
    <property type="entry name" value="Gp_dh_N"/>
    <property type="match status" value="1"/>
</dbReference>
<dbReference type="EC" id="1.2.1.-" evidence="8"/>
<sequence>MAIRVAINGFGRIGRMVFRRAQEVSDLHIVAVNASYPAETLAHLLKYDTVHGTWEKEVQAEPDALVVEGRRTRLVAERDPSRLPWRELNIDVVVEATGKFRDREGAGLHLAAGAKKVLITAPGKDEDFTMVMGVNHALYNPEEHHIISNASCTTTCLAPIAKVLHEALGIREGLMTTVHSFTNDQKPLDNPHKDLRRARASSQSIVPTTTGAAKAVAKVLPELKGKLNGLALRVPTPNVSVVDLVVDVEKKVTAEEVNRLLKEAAETTMKGYIQYTEEPLVSVDFIGNPHSAIVDGLSTMAIGDHKIKVLAWYDNEWGYSCRVVEAVQHIGRGLSSALSKERETEQVASVGAR</sequence>
<gene>
    <name evidence="10" type="ORF">BAA01_03910</name>
</gene>
<feature type="binding site" evidence="4">
    <location>
        <position position="182"/>
    </location>
    <ligand>
        <name>D-glyceraldehyde 3-phosphate</name>
        <dbReference type="ChEBI" id="CHEBI:59776"/>
    </ligand>
</feature>
<dbReference type="FunFam" id="3.40.50.720:FF:000001">
    <property type="entry name" value="Glyceraldehyde-3-phosphate dehydrogenase"/>
    <property type="match status" value="1"/>
</dbReference>
<dbReference type="CDD" id="cd05214">
    <property type="entry name" value="GAPDH_I_N"/>
    <property type="match status" value="1"/>
</dbReference>
<organism evidence="10 11">
    <name type="scientific">Bacillus thermozeamaize</name>
    <dbReference type="NCBI Taxonomy" id="230954"/>
    <lineage>
        <taxon>Bacteria</taxon>
        <taxon>Bacillati</taxon>
        <taxon>Bacillota</taxon>
        <taxon>Bacilli</taxon>
        <taxon>Bacillales</taxon>
        <taxon>Bacillaceae</taxon>
        <taxon>Bacillus</taxon>
    </lineage>
</organism>
<dbReference type="PANTHER" id="PTHR43148">
    <property type="entry name" value="GLYCERALDEHYDE-3-PHOSPHATE DEHYDROGENASE 2"/>
    <property type="match status" value="1"/>
</dbReference>
<dbReference type="InterPro" id="IPR020828">
    <property type="entry name" value="GlycerAld_3-P_DH_NAD(P)-bd"/>
</dbReference>
<protein>
    <recommendedName>
        <fullName evidence="8">Glyceraldehyde-3-phosphate dehydrogenase</fullName>
        <ecNumber evidence="8">1.2.1.-</ecNumber>
    </recommendedName>
</protein>
<dbReference type="PRINTS" id="PR00078">
    <property type="entry name" value="G3PDHDRGNASE"/>
</dbReference>
<feature type="active site" description="Nucleophile" evidence="3">
    <location>
        <position position="152"/>
    </location>
</feature>
<dbReference type="InterPro" id="IPR036291">
    <property type="entry name" value="NAD(P)-bd_dom_sf"/>
</dbReference>
<dbReference type="InterPro" id="IPR020830">
    <property type="entry name" value="GlycerAld_3-P_DH_AS"/>
</dbReference>
<dbReference type="InterPro" id="IPR020829">
    <property type="entry name" value="GlycerAld_3-P_DH_cat"/>
</dbReference>
<comment type="caution">
    <text evidence="10">The sequence shown here is derived from an EMBL/GenBank/DDBJ whole genome shotgun (WGS) entry which is preliminary data.</text>
</comment>
<feature type="binding site" evidence="4">
    <location>
        <begin position="210"/>
        <end position="211"/>
    </location>
    <ligand>
        <name>D-glyceraldehyde 3-phosphate</name>
        <dbReference type="ChEBI" id="CHEBI:59776"/>
    </ligand>
</feature>
<feature type="binding site" evidence="5">
    <location>
        <position position="120"/>
    </location>
    <ligand>
        <name>NAD(+)</name>
        <dbReference type="ChEBI" id="CHEBI:57540"/>
    </ligand>
</feature>
<dbReference type="EMBL" id="LZRT01000086">
    <property type="protein sequence ID" value="OUM86747.1"/>
    <property type="molecule type" value="Genomic_DNA"/>
</dbReference>
<dbReference type="CDD" id="cd18126">
    <property type="entry name" value="GAPDH_I_C"/>
    <property type="match status" value="1"/>
</dbReference>
<name>A0A1Y3PKS8_9BACI</name>
<dbReference type="Pfam" id="PF00044">
    <property type="entry name" value="Gp_dh_N"/>
    <property type="match status" value="1"/>
</dbReference>
<proteinExistence type="inferred from homology"/>
<evidence type="ECO:0000256" key="8">
    <source>
        <dbReference type="RuleBase" id="RU361160"/>
    </source>
</evidence>
<dbReference type="NCBIfam" id="NF005830">
    <property type="entry name" value="PRK07729.1"/>
    <property type="match status" value="1"/>
</dbReference>
<evidence type="ECO:0000256" key="7">
    <source>
        <dbReference type="RuleBase" id="RU000397"/>
    </source>
</evidence>
<dbReference type="GO" id="GO:0006006">
    <property type="term" value="P:glucose metabolic process"/>
    <property type="evidence" value="ECO:0007669"/>
    <property type="project" value="InterPro"/>
</dbReference>
<dbReference type="Gene3D" id="3.40.50.720">
    <property type="entry name" value="NAD(P)-binding Rossmann-like Domain"/>
    <property type="match status" value="1"/>
</dbReference>
<dbReference type="GO" id="GO:0050661">
    <property type="term" value="F:NADP binding"/>
    <property type="evidence" value="ECO:0007669"/>
    <property type="project" value="InterPro"/>
</dbReference>
<keyword evidence="5" id="KW-0520">NAD</keyword>
<feature type="binding site" evidence="5">
    <location>
        <position position="78"/>
    </location>
    <ligand>
        <name>NAD(+)</name>
        <dbReference type="ChEBI" id="CHEBI:57540"/>
    </ligand>
</feature>
<evidence type="ECO:0000313" key="10">
    <source>
        <dbReference type="EMBL" id="OUM86747.1"/>
    </source>
</evidence>
<dbReference type="PIRSF" id="PIRSF000149">
    <property type="entry name" value="GAP_DH"/>
    <property type="match status" value="1"/>
</dbReference>
<dbReference type="GO" id="GO:0016620">
    <property type="term" value="F:oxidoreductase activity, acting on the aldehyde or oxo group of donors, NAD or NADP as acceptor"/>
    <property type="evidence" value="ECO:0007669"/>
    <property type="project" value="InterPro"/>
</dbReference>
<evidence type="ECO:0000256" key="1">
    <source>
        <dbReference type="ARBA" id="ARBA00007406"/>
    </source>
</evidence>
<accession>A0A1Y3PKS8</accession>
<dbReference type="AlphaFoldDB" id="A0A1Y3PKS8"/>
<comment type="similarity">
    <text evidence="1 7">Belongs to the glyceraldehyde-3-phosphate dehydrogenase family.</text>
</comment>
<dbReference type="InterPro" id="IPR020831">
    <property type="entry name" value="GlycerAld/Erythrose_P_DH"/>
</dbReference>
<dbReference type="GO" id="GO:0051287">
    <property type="term" value="F:NAD binding"/>
    <property type="evidence" value="ECO:0007669"/>
    <property type="project" value="InterPro"/>
</dbReference>
<reference evidence="11" key="1">
    <citation type="submission" date="2016-06" db="EMBL/GenBank/DDBJ databases">
        <authorList>
            <person name="Nascimento L."/>
            <person name="Pereira R.V."/>
            <person name="Martins L.F."/>
            <person name="Quaggio R.B."/>
            <person name="Silva A.M."/>
            <person name="Setubal J.C."/>
        </authorList>
    </citation>
    <scope>NUCLEOTIDE SEQUENCE [LARGE SCALE GENOMIC DNA]</scope>
</reference>
<dbReference type="SUPFAM" id="SSF55347">
    <property type="entry name" value="Glyceraldehyde-3-phosphate dehydrogenase-like, C-terminal domain"/>
    <property type="match status" value="1"/>
</dbReference>